<name>A0A9W8ZSI1_9AGAR</name>
<reference evidence="2" key="2">
    <citation type="journal article" date="2023" name="Proc. Natl. Acad. Sci. U.S.A.">
        <title>A global phylogenomic analysis of the shiitake genus Lentinula.</title>
        <authorList>
            <person name="Sierra-Patev S."/>
            <person name="Min B."/>
            <person name="Naranjo-Ortiz M."/>
            <person name="Looney B."/>
            <person name="Konkel Z."/>
            <person name="Slot J.C."/>
            <person name="Sakamoto Y."/>
            <person name="Steenwyk J.L."/>
            <person name="Rokas A."/>
            <person name="Carro J."/>
            <person name="Camarero S."/>
            <person name="Ferreira P."/>
            <person name="Molpeceres G."/>
            <person name="Ruiz-Duenas F.J."/>
            <person name="Serrano A."/>
            <person name="Henrissat B."/>
            <person name="Drula E."/>
            <person name="Hughes K.W."/>
            <person name="Mata J.L."/>
            <person name="Ishikawa N.K."/>
            <person name="Vargas-Isla R."/>
            <person name="Ushijima S."/>
            <person name="Smith C.A."/>
            <person name="Donoghue J."/>
            <person name="Ahrendt S."/>
            <person name="Andreopoulos W."/>
            <person name="He G."/>
            <person name="LaButti K."/>
            <person name="Lipzen A."/>
            <person name="Ng V."/>
            <person name="Riley R."/>
            <person name="Sandor L."/>
            <person name="Barry K."/>
            <person name="Martinez A.T."/>
            <person name="Xiao Y."/>
            <person name="Gibbons J.G."/>
            <person name="Terashima K."/>
            <person name="Grigoriev I.V."/>
            <person name="Hibbett D."/>
        </authorList>
    </citation>
    <scope>NUCLEOTIDE SEQUENCE</scope>
    <source>
        <strain evidence="2">Sp2 HRB7682 ss15</strain>
    </source>
</reference>
<proteinExistence type="predicted"/>
<comment type="caution">
    <text evidence="2">The sequence shown here is derived from an EMBL/GenBank/DDBJ whole genome shotgun (WGS) entry which is preliminary data.</text>
</comment>
<dbReference type="Proteomes" id="UP001150238">
    <property type="component" value="Unassembled WGS sequence"/>
</dbReference>
<gene>
    <name evidence="2" type="ORF">C8J55DRAFT_566099</name>
</gene>
<feature type="compositionally biased region" description="Low complexity" evidence="1">
    <location>
        <begin position="1"/>
        <end position="18"/>
    </location>
</feature>
<dbReference type="EMBL" id="JANVFS010000049">
    <property type="protein sequence ID" value="KAJ4465617.1"/>
    <property type="molecule type" value="Genomic_DNA"/>
</dbReference>
<organism evidence="2 3">
    <name type="scientific">Lentinula lateritia</name>
    <dbReference type="NCBI Taxonomy" id="40482"/>
    <lineage>
        <taxon>Eukaryota</taxon>
        <taxon>Fungi</taxon>
        <taxon>Dikarya</taxon>
        <taxon>Basidiomycota</taxon>
        <taxon>Agaricomycotina</taxon>
        <taxon>Agaricomycetes</taxon>
        <taxon>Agaricomycetidae</taxon>
        <taxon>Agaricales</taxon>
        <taxon>Marasmiineae</taxon>
        <taxon>Omphalotaceae</taxon>
        <taxon>Lentinula</taxon>
    </lineage>
</organism>
<protein>
    <submittedName>
        <fullName evidence="2">Uncharacterized protein</fullName>
    </submittedName>
</protein>
<accession>A0A9W8ZSI1</accession>
<dbReference type="AlphaFoldDB" id="A0A9W8ZSI1"/>
<evidence type="ECO:0000313" key="2">
    <source>
        <dbReference type="EMBL" id="KAJ4465617.1"/>
    </source>
</evidence>
<evidence type="ECO:0000256" key="1">
    <source>
        <dbReference type="SAM" id="MobiDB-lite"/>
    </source>
</evidence>
<evidence type="ECO:0000313" key="3">
    <source>
        <dbReference type="Proteomes" id="UP001150238"/>
    </source>
</evidence>
<sequence>MSTTSSTTPSSTSSSTNHRPTRPSPRNVAAMLETPNAAIIQSGGLKARLRRALTFNAQQQAFKEEDDNYALIKASALG</sequence>
<reference evidence="2" key="1">
    <citation type="submission" date="2022-08" db="EMBL/GenBank/DDBJ databases">
        <authorList>
            <consortium name="DOE Joint Genome Institute"/>
            <person name="Min B."/>
            <person name="Riley R."/>
            <person name="Sierra-Patev S."/>
            <person name="Naranjo-Ortiz M."/>
            <person name="Looney B."/>
            <person name="Konkel Z."/>
            <person name="Slot J.C."/>
            <person name="Sakamoto Y."/>
            <person name="Steenwyk J.L."/>
            <person name="Rokas A."/>
            <person name="Carro J."/>
            <person name="Camarero S."/>
            <person name="Ferreira P."/>
            <person name="Molpeceres G."/>
            <person name="Ruiz-Duenas F.J."/>
            <person name="Serrano A."/>
            <person name="Henrissat B."/>
            <person name="Drula E."/>
            <person name="Hughes K.W."/>
            <person name="Mata J.L."/>
            <person name="Ishikawa N.K."/>
            <person name="Vargas-Isla R."/>
            <person name="Ushijima S."/>
            <person name="Smith C.A."/>
            <person name="Ahrendt S."/>
            <person name="Andreopoulos W."/>
            <person name="He G."/>
            <person name="Labutti K."/>
            <person name="Lipzen A."/>
            <person name="Ng V."/>
            <person name="Sandor L."/>
            <person name="Barry K."/>
            <person name="Martinez A.T."/>
            <person name="Xiao Y."/>
            <person name="Gibbons J.G."/>
            <person name="Terashima K."/>
            <person name="Hibbett D.S."/>
            <person name="Grigoriev I.V."/>
        </authorList>
    </citation>
    <scope>NUCLEOTIDE SEQUENCE</scope>
    <source>
        <strain evidence="2">Sp2 HRB7682 ss15</strain>
    </source>
</reference>
<feature type="region of interest" description="Disordered" evidence="1">
    <location>
        <begin position="1"/>
        <end position="27"/>
    </location>
</feature>